<dbReference type="AlphaFoldDB" id="E6UIP6"/>
<protein>
    <submittedName>
        <fullName evidence="2">Uncharacterized protein</fullName>
    </submittedName>
</protein>
<dbReference type="OrthoDB" id="1999568at2"/>
<keyword evidence="1" id="KW-0812">Transmembrane</keyword>
<dbReference type="STRING" id="697329.Rumal_0817"/>
<keyword evidence="1" id="KW-1133">Transmembrane helix</keyword>
<dbReference type="EMBL" id="CP002403">
    <property type="protein sequence ID" value="ADU21348.1"/>
    <property type="molecule type" value="Genomic_DNA"/>
</dbReference>
<feature type="transmembrane region" description="Helical" evidence="1">
    <location>
        <begin position="89"/>
        <end position="114"/>
    </location>
</feature>
<evidence type="ECO:0000313" key="2">
    <source>
        <dbReference type="EMBL" id="ADU21348.1"/>
    </source>
</evidence>
<feature type="transmembrane region" description="Helical" evidence="1">
    <location>
        <begin position="54"/>
        <end position="77"/>
    </location>
</feature>
<organism evidence="2 3">
    <name type="scientific">Ruminococcus albus (strain ATCC 27210 / DSM 20455 / JCM 14654 / NCDO 2250 / 7)</name>
    <dbReference type="NCBI Taxonomy" id="697329"/>
    <lineage>
        <taxon>Bacteria</taxon>
        <taxon>Bacillati</taxon>
        <taxon>Bacillota</taxon>
        <taxon>Clostridia</taxon>
        <taxon>Eubacteriales</taxon>
        <taxon>Oscillospiraceae</taxon>
        <taxon>Ruminococcus</taxon>
    </lineage>
</organism>
<dbReference type="InterPro" id="IPR046475">
    <property type="entry name" value="DUF6796"/>
</dbReference>
<sequence length="230" mass="26523" precursor="true">MKTKQKAAFLCGILGCLCYGSGDWLMMYGDTSHSGDIFWLTEGTALIAQWRYDLAMALAFPGIILYGIALFSVQSFIKNEKERKIYHYLNAFGMTPWIALHLFYIMILTLFSWMNRNGFAELALPVCEGLFSQLSWLIPVTEGIMLPVFIYWFYLQITGKTVFPKWMAFTNVLLIFAALKCVTLFMSDSAFRLGFTNGLMSESMLIWLGIMMYHTIYREIYNKNDHSNKI</sequence>
<feature type="transmembrane region" description="Helical" evidence="1">
    <location>
        <begin position="134"/>
        <end position="154"/>
    </location>
</feature>
<dbReference type="HOGENOM" id="CLU_1178788_0_0_9"/>
<accession>E6UIP6</accession>
<evidence type="ECO:0000256" key="1">
    <source>
        <dbReference type="SAM" id="Phobius"/>
    </source>
</evidence>
<evidence type="ECO:0000313" key="3">
    <source>
        <dbReference type="Proteomes" id="UP000006919"/>
    </source>
</evidence>
<gene>
    <name evidence="2" type="ordered locus">Rumal_0817</name>
</gene>
<name>E6UIP6_RUMA7</name>
<dbReference type="Proteomes" id="UP000006919">
    <property type="component" value="Chromosome"/>
</dbReference>
<dbReference type="RefSeq" id="WP_013497530.1">
    <property type="nucleotide sequence ID" value="NC_014833.1"/>
</dbReference>
<reference evidence="2 3" key="1">
    <citation type="journal article" date="2011" name="J. Bacteriol.">
        <title>Complete genome of the cellulolytic ruminal bacterium Ruminococcus albus 7.</title>
        <authorList>
            <person name="Suen G."/>
            <person name="Stevenson D.M."/>
            <person name="Bruce D.C."/>
            <person name="Chertkov O."/>
            <person name="Copeland A."/>
            <person name="Cheng J.F."/>
            <person name="Detter C."/>
            <person name="Detter J.C."/>
            <person name="Goodwin L.A."/>
            <person name="Han C.S."/>
            <person name="Hauser L.J."/>
            <person name="Ivanova N.N."/>
            <person name="Kyrpides N.C."/>
            <person name="Land M.L."/>
            <person name="Lapidus A."/>
            <person name="Lucas S."/>
            <person name="Ovchinnikova G."/>
            <person name="Pitluck S."/>
            <person name="Tapia R."/>
            <person name="Woyke T."/>
            <person name="Boyum J."/>
            <person name="Mead D."/>
            <person name="Weimer P.J."/>
        </authorList>
    </citation>
    <scope>NUCLEOTIDE SEQUENCE [LARGE SCALE GENOMIC DNA]</scope>
    <source>
        <strain evidence="3">ATCC 27210 / DSM 20455 / JCM 14654 / NCDO 2250 / 7</strain>
    </source>
</reference>
<dbReference type="Pfam" id="PF20599">
    <property type="entry name" value="DUF6796"/>
    <property type="match status" value="1"/>
</dbReference>
<dbReference type="KEGG" id="ral:Rumal_0817"/>
<dbReference type="eggNOG" id="ENOG5032M2F">
    <property type="taxonomic scope" value="Bacteria"/>
</dbReference>
<feature type="transmembrane region" description="Helical" evidence="1">
    <location>
        <begin position="198"/>
        <end position="217"/>
    </location>
</feature>
<proteinExistence type="predicted"/>
<feature type="transmembrane region" description="Helical" evidence="1">
    <location>
        <begin position="166"/>
        <end position="186"/>
    </location>
</feature>
<keyword evidence="1" id="KW-0472">Membrane</keyword>